<evidence type="ECO:0000256" key="2">
    <source>
        <dbReference type="ARBA" id="ARBA00022694"/>
    </source>
</evidence>
<keyword evidence="6" id="KW-1185">Reference proteome</keyword>
<dbReference type="GO" id="GO:0005655">
    <property type="term" value="C:nucleolar ribonuclease P complex"/>
    <property type="evidence" value="ECO:0007669"/>
    <property type="project" value="InterPro"/>
</dbReference>
<evidence type="ECO:0000256" key="1">
    <source>
        <dbReference type="ARBA" id="ARBA00004123"/>
    </source>
</evidence>
<dbReference type="InterPro" id="IPR020241">
    <property type="entry name" value="RNase_P/MRP_Pop7_fungi"/>
</dbReference>
<protein>
    <submittedName>
        <fullName evidence="5">Uncharacterized protein</fullName>
    </submittedName>
</protein>
<keyword evidence="2" id="KW-0819">tRNA processing</keyword>
<evidence type="ECO:0000313" key="6">
    <source>
        <dbReference type="Proteomes" id="UP001313282"/>
    </source>
</evidence>
<evidence type="ECO:0000313" key="5">
    <source>
        <dbReference type="EMBL" id="KAK6356277.1"/>
    </source>
</evidence>
<evidence type="ECO:0000256" key="3">
    <source>
        <dbReference type="ARBA" id="ARBA00023242"/>
    </source>
</evidence>
<dbReference type="InterPro" id="IPR036882">
    <property type="entry name" value="Alba-like_dom_sf"/>
</dbReference>
<dbReference type="AlphaFoldDB" id="A0AAN8RM53"/>
<dbReference type="Proteomes" id="UP001313282">
    <property type="component" value="Unassembled WGS sequence"/>
</dbReference>
<dbReference type="EMBL" id="JAVHNR010000001">
    <property type="protein sequence ID" value="KAK6356277.1"/>
    <property type="molecule type" value="Genomic_DNA"/>
</dbReference>
<evidence type="ECO:0000256" key="4">
    <source>
        <dbReference type="SAM" id="MobiDB-lite"/>
    </source>
</evidence>
<dbReference type="Pfam" id="PF12328">
    <property type="entry name" value="Rpp20"/>
    <property type="match status" value="1"/>
</dbReference>
<dbReference type="GO" id="GO:0001682">
    <property type="term" value="P:tRNA 5'-leader removal"/>
    <property type="evidence" value="ECO:0007669"/>
    <property type="project" value="InterPro"/>
</dbReference>
<comment type="subcellular location">
    <subcellularLocation>
        <location evidence="1">Nucleus</location>
    </subcellularLocation>
</comment>
<dbReference type="GO" id="GO:0006364">
    <property type="term" value="P:rRNA processing"/>
    <property type="evidence" value="ECO:0007669"/>
    <property type="project" value="TreeGrafter"/>
</dbReference>
<dbReference type="Gene3D" id="3.30.110.20">
    <property type="entry name" value="Alba-like domain"/>
    <property type="match status" value="1"/>
</dbReference>
<proteinExistence type="predicted"/>
<dbReference type="PANTHER" id="PTHR28256:SF1">
    <property type="entry name" value="RIBONUCLEASES P_MRP PROTEIN SUBUNIT POP7"/>
    <property type="match status" value="1"/>
</dbReference>
<dbReference type="GO" id="GO:0034965">
    <property type="term" value="P:intronic box C/D snoRNA processing"/>
    <property type="evidence" value="ECO:0007669"/>
    <property type="project" value="TreeGrafter"/>
</dbReference>
<accession>A0AAN8RM53</accession>
<feature type="region of interest" description="Disordered" evidence="4">
    <location>
        <begin position="47"/>
        <end position="66"/>
    </location>
</feature>
<feature type="compositionally biased region" description="Acidic residues" evidence="4">
    <location>
        <begin position="229"/>
        <end position="250"/>
    </location>
</feature>
<reference evidence="5 6" key="1">
    <citation type="submission" date="2019-10" db="EMBL/GenBank/DDBJ databases">
        <authorList>
            <person name="Palmer J.M."/>
        </authorList>
    </citation>
    <scope>NUCLEOTIDE SEQUENCE [LARGE SCALE GENOMIC DNA]</scope>
    <source>
        <strain evidence="5 6">TWF718</strain>
    </source>
</reference>
<feature type="region of interest" description="Disordered" evidence="4">
    <location>
        <begin position="1"/>
        <end position="27"/>
    </location>
</feature>
<dbReference type="GO" id="GO:0004526">
    <property type="term" value="F:ribonuclease P activity"/>
    <property type="evidence" value="ECO:0007669"/>
    <property type="project" value="TreeGrafter"/>
</dbReference>
<dbReference type="InterPro" id="IPR014612">
    <property type="entry name" value="Pop7/Rpp20"/>
</dbReference>
<dbReference type="PANTHER" id="PTHR28256">
    <property type="entry name" value="RIBONUCLEASES P/MRP PROTEIN SUBUNIT POP7"/>
    <property type="match status" value="1"/>
</dbReference>
<feature type="region of interest" description="Disordered" evidence="4">
    <location>
        <begin position="211"/>
        <end position="250"/>
    </location>
</feature>
<dbReference type="GO" id="GO:0000171">
    <property type="term" value="F:ribonuclease MRP activity"/>
    <property type="evidence" value="ECO:0007669"/>
    <property type="project" value="TreeGrafter"/>
</dbReference>
<feature type="compositionally biased region" description="Polar residues" evidence="4">
    <location>
        <begin position="9"/>
        <end position="20"/>
    </location>
</feature>
<sequence length="273" mass="30331">MMSRGRLLNSATERPPSNQDAESEFECNVKNTNVDIDIDTDTDIMTATNQRQRSHKKSRELPKNSKLVKRRLPRPLPPARLSTDPKTVYVSTKSPFVSTVKRVRKALTVFKDQSKVSIASGGRQKRAFQRRQGQLGHNEAGLSTSTSATDDKMKYVTIKASGKAIEKALGLGLYFQGQKDTSVEIRTGTVEATDDVEADQSHLTFEDLMKAKERTERKSGSSKGPGGDDTMDVDDDNDSTGEFDEFEEVDDVFPSRTRNISVIEVIVRNKAPT</sequence>
<dbReference type="GO" id="GO:0000294">
    <property type="term" value="P:nuclear-transcribed mRNA catabolic process, RNase MRP-dependent"/>
    <property type="evidence" value="ECO:0007669"/>
    <property type="project" value="TreeGrafter"/>
</dbReference>
<name>A0AAN8RM53_9PEZI</name>
<organism evidence="5 6">
    <name type="scientific">Orbilia javanica</name>
    <dbReference type="NCBI Taxonomy" id="47235"/>
    <lineage>
        <taxon>Eukaryota</taxon>
        <taxon>Fungi</taxon>
        <taxon>Dikarya</taxon>
        <taxon>Ascomycota</taxon>
        <taxon>Pezizomycotina</taxon>
        <taxon>Orbiliomycetes</taxon>
        <taxon>Orbiliales</taxon>
        <taxon>Orbiliaceae</taxon>
        <taxon>Orbilia</taxon>
    </lineage>
</organism>
<dbReference type="GO" id="GO:0000172">
    <property type="term" value="C:ribonuclease MRP complex"/>
    <property type="evidence" value="ECO:0007669"/>
    <property type="project" value="InterPro"/>
</dbReference>
<dbReference type="GO" id="GO:0003723">
    <property type="term" value="F:RNA binding"/>
    <property type="evidence" value="ECO:0007669"/>
    <property type="project" value="TreeGrafter"/>
</dbReference>
<keyword evidence="3" id="KW-0539">Nucleus</keyword>
<gene>
    <name evidence="5" type="ORF">TWF718_000646</name>
</gene>
<comment type="caution">
    <text evidence="5">The sequence shown here is derived from an EMBL/GenBank/DDBJ whole genome shotgun (WGS) entry which is preliminary data.</text>
</comment>